<dbReference type="AlphaFoldDB" id="A0ABC8IT76"/>
<sequence>MAAAIKSLVLMVGSALRCNAAYPNYTCVVLIGLIEYRLFIGDIVIGSTNYIKLIIMCPVLEEFFIHNDGDNPPSWIRVLDSFCLKRLVIYFHVPKYRKVYEGEVAVIATTLTYFEYSGYVSGYYTLSKMPSLVEVKLDLRLWASTIRYDDDYEDGNRSANGFSVIFGSHSSSYSTCLTIKHQSIAKIRKLKGQNREEPDYFIPNAFVISLHMNNCFDKFIKALGSLSVTSSLPSWMRDHILRFEREKY</sequence>
<keyword evidence="2" id="KW-1185">Reference proteome</keyword>
<evidence type="ECO:0000313" key="1">
    <source>
        <dbReference type="EMBL" id="CAH8297763.1"/>
    </source>
</evidence>
<reference evidence="1 2" key="1">
    <citation type="submission" date="2022-03" db="EMBL/GenBank/DDBJ databases">
        <authorList>
            <person name="Macdonald S."/>
            <person name="Ahmed S."/>
            <person name="Newling K."/>
        </authorList>
    </citation>
    <scope>NUCLEOTIDE SEQUENCE [LARGE SCALE GENOMIC DNA]</scope>
</reference>
<dbReference type="Proteomes" id="UP001642260">
    <property type="component" value="Unassembled WGS sequence"/>
</dbReference>
<comment type="caution">
    <text evidence="1">The sequence shown here is derived from an EMBL/GenBank/DDBJ whole genome shotgun (WGS) entry which is preliminary data.</text>
</comment>
<accession>A0ABC8IT76</accession>
<name>A0ABC8IT76_ERUVS</name>
<gene>
    <name evidence="1" type="ORF">ERUC_LOCUS2245</name>
</gene>
<evidence type="ECO:0000313" key="2">
    <source>
        <dbReference type="Proteomes" id="UP001642260"/>
    </source>
</evidence>
<dbReference type="InterPro" id="IPR055294">
    <property type="entry name" value="FBL60-like"/>
</dbReference>
<organism evidence="1 2">
    <name type="scientific">Eruca vesicaria subsp. sativa</name>
    <name type="common">Garden rocket</name>
    <name type="synonym">Eruca sativa</name>
    <dbReference type="NCBI Taxonomy" id="29727"/>
    <lineage>
        <taxon>Eukaryota</taxon>
        <taxon>Viridiplantae</taxon>
        <taxon>Streptophyta</taxon>
        <taxon>Embryophyta</taxon>
        <taxon>Tracheophyta</taxon>
        <taxon>Spermatophyta</taxon>
        <taxon>Magnoliopsida</taxon>
        <taxon>eudicotyledons</taxon>
        <taxon>Gunneridae</taxon>
        <taxon>Pentapetalae</taxon>
        <taxon>rosids</taxon>
        <taxon>malvids</taxon>
        <taxon>Brassicales</taxon>
        <taxon>Brassicaceae</taxon>
        <taxon>Brassiceae</taxon>
        <taxon>Eruca</taxon>
    </lineage>
</organism>
<dbReference type="PANTHER" id="PTHR31293:SF12">
    <property type="entry name" value="RNI-LIKE SUPERFAMILY PROTEIN"/>
    <property type="match status" value="1"/>
</dbReference>
<dbReference type="PANTHER" id="PTHR31293">
    <property type="entry name" value="RNI-LIKE SUPERFAMILY PROTEIN"/>
    <property type="match status" value="1"/>
</dbReference>
<protein>
    <submittedName>
        <fullName evidence="1">Uncharacterized protein</fullName>
    </submittedName>
</protein>
<proteinExistence type="predicted"/>
<dbReference type="EMBL" id="CAKOAT010051822">
    <property type="protein sequence ID" value="CAH8297763.1"/>
    <property type="molecule type" value="Genomic_DNA"/>
</dbReference>